<evidence type="ECO:0000256" key="3">
    <source>
        <dbReference type="ARBA" id="ARBA00023315"/>
    </source>
</evidence>
<dbReference type="PANTHER" id="PTHR23416">
    <property type="entry name" value="SIALIC ACID SYNTHASE-RELATED"/>
    <property type="match status" value="1"/>
</dbReference>
<keyword evidence="5" id="KW-1185">Reference proteome</keyword>
<keyword evidence="1" id="KW-0808">Transferase</keyword>
<protein>
    <recommendedName>
        <fullName evidence="6">Galactoside O-acetyltransferase</fullName>
    </recommendedName>
</protein>
<dbReference type="RefSeq" id="WP_229350072.1">
    <property type="nucleotide sequence ID" value="NZ_BAABAO010000013.1"/>
</dbReference>
<sequence length="192" mass="21393">MKIKYLVSQSLFVIRFRYIKKLASYLRCSKLRLVGMKIGKNTVLSHCHLTWPHQVQLGNKCLIEHGVYFHYDGIYSEGSSIVIGNNVFVGNHTEFNITAKINVGDNCLIASGCKFIDHNHGFNYNELINSQLCSEKPIDIEDDVWIGCNATILKGVTIGKGAVVGAKSLVNKSIPPFEIWAGIPAKKIGERK</sequence>
<organism evidence="4 5">
    <name type="scientific">Flavobacterium chungbukense</name>
    <dbReference type="NCBI Taxonomy" id="877464"/>
    <lineage>
        <taxon>Bacteria</taxon>
        <taxon>Pseudomonadati</taxon>
        <taxon>Bacteroidota</taxon>
        <taxon>Flavobacteriia</taxon>
        <taxon>Flavobacteriales</taxon>
        <taxon>Flavobacteriaceae</taxon>
        <taxon>Flavobacterium</taxon>
    </lineage>
</organism>
<gene>
    <name evidence="4" type="ORF">GCM10022250_33640</name>
</gene>
<dbReference type="EMBL" id="BAABAO010000013">
    <property type="protein sequence ID" value="GAA4136701.1"/>
    <property type="molecule type" value="Genomic_DNA"/>
</dbReference>
<dbReference type="Pfam" id="PF14602">
    <property type="entry name" value="Hexapep_2"/>
    <property type="match status" value="1"/>
</dbReference>
<evidence type="ECO:0000313" key="4">
    <source>
        <dbReference type="EMBL" id="GAA4136701.1"/>
    </source>
</evidence>
<name>A0ABP7YIK5_9FLAO</name>
<dbReference type="InterPro" id="IPR011004">
    <property type="entry name" value="Trimer_LpxA-like_sf"/>
</dbReference>
<evidence type="ECO:0000256" key="2">
    <source>
        <dbReference type="ARBA" id="ARBA00022737"/>
    </source>
</evidence>
<dbReference type="InterPro" id="IPR051159">
    <property type="entry name" value="Hexapeptide_acetyltransf"/>
</dbReference>
<proteinExistence type="predicted"/>
<keyword evidence="2" id="KW-0677">Repeat</keyword>
<evidence type="ECO:0000313" key="5">
    <source>
        <dbReference type="Proteomes" id="UP001501333"/>
    </source>
</evidence>
<comment type="caution">
    <text evidence="4">The sequence shown here is derived from an EMBL/GenBank/DDBJ whole genome shotgun (WGS) entry which is preliminary data.</text>
</comment>
<reference evidence="5" key="1">
    <citation type="journal article" date="2019" name="Int. J. Syst. Evol. Microbiol.">
        <title>The Global Catalogue of Microorganisms (GCM) 10K type strain sequencing project: providing services to taxonomists for standard genome sequencing and annotation.</title>
        <authorList>
            <consortium name="The Broad Institute Genomics Platform"/>
            <consortium name="The Broad Institute Genome Sequencing Center for Infectious Disease"/>
            <person name="Wu L."/>
            <person name="Ma J."/>
        </authorList>
    </citation>
    <scope>NUCLEOTIDE SEQUENCE [LARGE SCALE GENOMIC DNA]</scope>
    <source>
        <strain evidence="5">JCM 17386</strain>
    </source>
</reference>
<dbReference type="InterPro" id="IPR018357">
    <property type="entry name" value="Hexapep_transf_CS"/>
</dbReference>
<dbReference type="PANTHER" id="PTHR23416:SF78">
    <property type="entry name" value="LIPOPOLYSACCHARIDE BIOSYNTHESIS O-ACETYL TRANSFERASE WBBJ-RELATED"/>
    <property type="match status" value="1"/>
</dbReference>
<dbReference type="SUPFAM" id="SSF51161">
    <property type="entry name" value="Trimeric LpxA-like enzymes"/>
    <property type="match status" value="1"/>
</dbReference>
<dbReference type="Gene3D" id="2.160.10.10">
    <property type="entry name" value="Hexapeptide repeat proteins"/>
    <property type="match status" value="1"/>
</dbReference>
<keyword evidence="3" id="KW-0012">Acyltransferase</keyword>
<dbReference type="Pfam" id="PF00132">
    <property type="entry name" value="Hexapep"/>
    <property type="match status" value="1"/>
</dbReference>
<dbReference type="Proteomes" id="UP001501333">
    <property type="component" value="Unassembled WGS sequence"/>
</dbReference>
<dbReference type="CDD" id="cd04647">
    <property type="entry name" value="LbH_MAT_like"/>
    <property type="match status" value="1"/>
</dbReference>
<evidence type="ECO:0000256" key="1">
    <source>
        <dbReference type="ARBA" id="ARBA00022679"/>
    </source>
</evidence>
<evidence type="ECO:0008006" key="6">
    <source>
        <dbReference type="Google" id="ProtNLM"/>
    </source>
</evidence>
<accession>A0ABP7YIK5</accession>
<dbReference type="PROSITE" id="PS00101">
    <property type="entry name" value="HEXAPEP_TRANSFERASES"/>
    <property type="match status" value="1"/>
</dbReference>
<dbReference type="InterPro" id="IPR001451">
    <property type="entry name" value="Hexapep"/>
</dbReference>